<keyword evidence="6" id="KW-1015">Disulfide bond</keyword>
<gene>
    <name evidence="14" type="ORF">GOB87_06135</name>
</gene>
<dbReference type="Proteomes" id="UP000597459">
    <property type="component" value="Unassembled WGS sequence"/>
</dbReference>
<keyword evidence="3" id="KW-0575">Peroxidase</keyword>
<dbReference type="InterPro" id="IPR036249">
    <property type="entry name" value="Thioredoxin-like_sf"/>
</dbReference>
<evidence type="ECO:0000256" key="11">
    <source>
        <dbReference type="ARBA" id="ARBA00049091"/>
    </source>
</evidence>
<dbReference type="PROSITE" id="PS51352">
    <property type="entry name" value="THIOREDOXIN_2"/>
    <property type="match status" value="1"/>
</dbReference>
<keyword evidence="4" id="KW-0049">Antioxidant</keyword>
<dbReference type="PANTHER" id="PTHR42801">
    <property type="entry name" value="THIOREDOXIN-DEPENDENT PEROXIDE REDUCTASE"/>
    <property type="match status" value="1"/>
</dbReference>
<comment type="caution">
    <text evidence="14">The sequence shown here is derived from an EMBL/GenBank/DDBJ whole genome shotgun (WGS) entry which is preliminary data.</text>
</comment>
<dbReference type="GO" id="GO:0005737">
    <property type="term" value="C:cytoplasm"/>
    <property type="evidence" value="ECO:0007669"/>
    <property type="project" value="TreeGrafter"/>
</dbReference>
<dbReference type="GO" id="GO:0034599">
    <property type="term" value="P:cellular response to oxidative stress"/>
    <property type="evidence" value="ECO:0007669"/>
    <property type="project" value="TreeGrafter"/>
</dbReference>
<organism evidence="14 15">
    <name type="scientific">Acetobacter estunensis</name>
    <dbReference type="NCBI Taxonomy" id="104097"/>
    <lineage>
        <taxon>Bacteria</taxon>
        <taxon>Pseudomonadati</taxon>
        <taxon>Pseudomonadota</taxon>
        <taxon>Alphaproteobacteria</taxon>
        <taxon>Acetobacterales</taxon>
        <taxon>Acetobacteraceae</taxon>
        <taxon>Acetobacter</taxon>
    </lineage>
</organism>
<dbReference type="PANTHER" id="PTHR42801:SF4">
    <property type="entry name" value="AHPC_TSA FAMILY PROTEIN"/>
    <property type="match status" value="1"/>
</dbReference>
<reference evidence="14" key="1">
    <citation type="submission" date="2019-11" db="EMBL/GenBank/DDBJ databases">
        <title>Description of new Acetobacter species.</title>
        <authorList>
            <person name="Cleenwerck I."/>
            <person name="Sombolestani A.S."/>
        </authorList>
    </citation>
    <scope>NUCLEOTIDE SEQUENCE</scope>
    <source>
        <strain evidence="14">LMG 1626</strain>
    </source>
</reference>
<evidence type="ECO:0000256" key="10">
    <source>
        <dbReference type="ARBA" id="ARBA00042639"/>
    </source>
</evidence>
<evidence type="ECO:0000256" key="4">
    <source>
        <dbReference type="ARBA" id="ARBA00022862"/>
    </source>
</evidence>
<sequence length="180" mass="19102">MRKRFVAATLLTAGLGLSSAQAALPVGRSAPAFTLPASVAGHAFTFSLKDALRKGPVVVYFYPAAFTPGCTIEAHDFADAMDRFHALGATVIGVSMDDLATVTRFSISACRSRFAVAADTTGAIASRYDARKTSDQHAQRVSYVIAPDGRILSAHQDRAPDSHIETALATLEKWKAHSGH</sequence>
<evidence type="ECO:0000256" key="1">
    <source>
        <dbReference type="ARBA" id="ARBA00003330"/>
    </source>
</evidence>
<evidence type="ECO:0000256" key="2">
    <source>
        <dbReference type="ARBA" id="ARBA00013017"/>
    </source>
</evidence>
<feature type="signal peptide" evidence="12">
    <location>
        <begin position="1"/>
        <end position="22"/>
    </location>
</feature>
<feature type="domain" description="Thioredoxin" evidence="13">
    <location>
        <begin position="24"/>
        <end position="176"/>
    </location>
</feature>
<dbReference type="RefSeq" id="WP_166313883.1">
    <property type="nucleotide sequence ID" value="NZ_WOTH01000009.1"/>
</dbReference>
<dbReference type="Pfam" id="PF00578">
    <property type="entry name" value="AhpC-TSA"/>
    <property type="match status" value="1"/>
</dbReference>
<evidence type="ECO:0000259" key="13">
    <source>
        <dbReference type="PROSITE" id="PS51352"/>
    </source>
</evidence>
<dbReference type="InterPro" id="IPR000866">
    <property type="entry name" value="AhpC/TSA"/>
</dbReference>
<evidence type="ECO:0000256" key="6">
    <source>
        <dbReference type="ARBA" id="ARBA00023157"/>
    </source>
</evidence>
<dbReference type="Gene3D" id="3.40.30.10">
    <property type="entry name" value="Glutaredoxin"/>
    <property type="match status" value="1"/>
</dbReference>
<dbReference type="EC" id="1.11.1.24" evidence="2"/>
<dbReference type="CDD" id="cd03017">
    <property type="entry name" value="PRX_BCP"/>
    <property type="match status" value="1"/>
</dbReference>
<proteinExistence type="inferred from homology"/>
<evidence type="ECO:0000256" key="7">
    <source>
        <dbReference type="ARBA" id="ARBA00023284"/>
    </source>
</evidence>
<evidence type="ECO:0000256" key="12">
    <source>
        <dbReference type="SAM" id="SignalP"/>
    </source>
</evidence>
<comment type="function">
    <text evidence="1">Thiol-specific peroxidase that catalyzes the reduction of hydrogen peroxide and organic hydroperoxides to water and alcohols, respectively. Plays a role in cell protection against oxidative stress by detoxifying peroxides and as sensor of hydrogen peroxide-mediated signaling events.</text>
</comment>
<dbReference type="SUPFAM" id="SSF52833">
    <property type="entry name" value="Thioredoxin-like"/>
    <property type="match status" value="1"/>
</dbReference>
<dbReference type="InterPro" id="IPR013766">
    <property type="entry name" value="Thioredoxin_domain"/>
</dbReference>
<dbReference type="EMBL" id="WOTH01000009">
    <property type="protein sequence ID" value="NHO53546.1"/>
    <property type="molecule type" value="Genomic_DNA"/>
</dbReference>
<evidence type="ECO:0000256" key="5">
    <source>
        <dbReference type="ARBA" id="ARBA00023002"/>
    </source>
</evidence>
<evidence type="ECO:0000256" key="8">
    <source>
        <dbReference type="ARBA" id="ARBA00032824"/>
    </source>
</evidence>
<evidence type="ECO:0000256" key="9">
    <source>
        <dbReference type="ARBA" id="ARBA00038489"/>
    </source>
</evidence>
<dbReference type="GO" id="GO:0045454">
    <property type="term" value="P:cell redox homeostasis"/>
    <property type="evidence" value="ECO:0007669"/>
    <property type="project" value="TreeGrafter"/>
</dbReference>
<evidence type="ECO:0000313" key="15">
    <source>
        <dbReference type="Proteomes" id="UP000597459"/>
    </source>
</evidence>
<dbReference type="GO" id="GO:0008379">
    <property type="term" value="F:thioredoxin peroxidase activity"/>
    <property type="evidence" value="ECO:0007669"/>
    <property type="project" value="TreeGrafter"/>
</dbReference>
<comment type="catalytic activity">
    <reaction evidence="11">
        <text>a hydroperoxide + [thioredoxin]-dithiol = an alcohol + [thioredoxin]-disulfide + H2O</text>
        <dbReference type="Rhea" id="RHEA:62620"/>
        <dbReference type="Rhea" id="RHEA-COMP:10698"/>
        <dbReference type="Rhea" id="RHEA-COMP:10700"/>
        <dbReference type="ChEBI" id="CHEBI:15377"/>
        <dbReference type="ChEBI" id="CHEBI:29950"/>
        <dbReference type="ChEBI" id="CHEBI:30879"/>
        <dbReference type="ChEBI" id="CHEBI:35924"/>
        <dbReference type="ChEBI" id="CHEBI:50058"/>
        <dbReference type="EC" id="1.11.1.24"/>
    </reaction>
</comment>
<keyword evidence="7" id="KW-0676">Redox-active center</keyword>
<keyword evidence="12" id="KW-0732">Signal</keyword>
<feature type="chain" id="PRO_5037678020" description="thioredoxin-dependent peroxiredoxin" evidence="12">
    <location>
        <begin position="23"/>
        <end position="180"/>
    </location>
</feature>
<protein>
    <recommendedName>
        <fullName evidence="2">thioredoxin-dependent peroxiredoxin</fullName>
        <ecNumber evidence="2">1.11.1.24</ecNumber>
    </recommendedName>
    <alternativeName>
        <fullName evidence="8">Thioredoxin peroxidase</fullName>
    </alternativeName>
    <alternativeName>
        <fullName evidence="10">Thioredoxin-dependent peroxiredoxin Bcp</fullName>
    </alternativeName>
</protein>
<keyword evidence="15" id="KW-1185">Reference proteome</keyword>
<evidence type="ECO:0000313" key="14">
    <source>
        <dbReference type="EMBL" id="NHO53546.1"/>
    </source>
</evidence>
<evidence type="ECO:0000256" key="3">
    <source>
        <dbReference type="ARBA" id="ARBA00022559"/>
    </source>
</evidence>
<keyword evidence="5" id="KW-0560">Oxidoreductase</keyword>
<dbReference type="AlphaFoldDB" id="A0A967B7E0"/>
<comment type="similarity">
    <text evidence="9">Belongs to the peroxiredoxin family. BCP/PrxQ subfamily.</text>
</comment>
<dbReference type="InterPro" id="IPR050924">
    <property type="entry name" value="Peroxiredoxin_BCP/PrxQ"/>
</dbReference>
<name>A0A967B7E0_9PROT</name>
<accession>A0A967B7E0</accession>